<keyword evidence="4" id="KW-0732">Signal</keyword>
<dbReference type="InterPro" id="IPR037066">
    <property type="entry name" value="Plug_dom_sf"/>
</dbReference>
<dbReference type="RefSeq" id="WP_193192586.1">
    <property type="nucleotide sequence ID" value="NZ_JACZFR010000030.1"/>
</dbReference>
<evidence type="ECO:0000259" key="5">
    <source>
        <dbReference type="Pfam" id="PF25183"/>
    </source>
</evidence>
<keyword evidence="7" id="KW-1185">Reference proteome</keyword>
<feature type="chain" id="PRO_5046360838" evidence="4">
    <location>
        <begin position="28"/>
        <end position="1050"/>
    </location>
</feature>
<evidence type="ECO:0000256" key="2">
    <source>
        <dbReference type="ARBA" id="ARBA00023136"/>
    </source>
</evidence>
<dbReference type="InterPro" id="IPR057601">
    <property type="entry name" value="Oar-like_b-barrel"/>
</dbReference>
<dbReference type="SUPFAM" id="SSF56935">
    <property type="entry name" value="Porins"/>
    <property type="match status" value="1"/>
</dbReference>
<evidence type="ECO:0000256" key="4">
    <source>
        <dbReference type="SAM" id="SignalP"/>
    </source>
</evidence>
<protein>
    <submittedName>
        <fullName evidence="6">Carboxypeptidase regulatory-like domain-containing protein</fullName>
    </submittedName>
</protein>
<dbReference type="InterPro" id="IPR036942">
    <property type="entry name" value="Beta-barrel_TonB_sf"/>
</dbReference>
<feature type="domain" description="TonB-dependent transporter Oar-like beta-barrel" evidence="5">
    <location>
        <begin position="358"/>
        <end position="971"/>
    </location>
</feature>
<evidence type="ECO:0000256" key="3">
    <source>
        <dbReference type="ARBA" id="ARBA00023237"/>
    </source>
</evidence>
<dbReference type="InterPro" id="IPR008969">
    <property type="entry name" value="CarboxyPept-like_regulatory"/>
</dbReference>
<keyword evidence="2" id="KW-0472">Membrane</keyword>
<dbReference type="Proteomes" id="UP001596425">
    <property type="component" value="Unassembled WGS sequence"/>
</dbReference>
<dbReference type="Gene3D" id="2.170.130.10">
    <property type="entry name" value="TonB-dependent receptor, plug domain"/>
    <property type="match status" value="1"/>
</dbReference>
<feature type="domain" description="TonB-dependent transporter Oar-like beta-barrel" evidence="5">
    <location>
        <begin position="243"/>
        <end position="307"/>
    </location>
</feature>
<dbReference type="Gene3D" id="2.40.170.20">
    <property type="entry name" value="TonB-dependent receptor, beta-barrel domain"/>
    <property type="match status" value="1"/>
</dbReference>
<keyword evidence="3" id="KW-0998">Cell outer membrane</keyword>
<dbReference type="Pfam" id="PF25183">
    <property type="entry name" value="OMP_b-brl_4"/>
    <property type="match status" value="2"/>
</dbReference>
<comment type="subcellular location">
    <subcellularLocation>
        <location evidence="1">Cell outer membrane</location>
    </subcellularLocation>
</comment>
<evidence type="ECO:0000256" key="1">
    <source>
        <dbReference type="ARBA" id="ARBA00004442"/>
    </source>
</evidence>
<name>A0ABW1YVT7_9GAMM</name>
<proteinExistence type="predicted"/>
<feature type="signal peptide" evidence="4">
    <location>
        <begin position="1"/>
        <end position="27"/>
    </location>
</feature>
<dbReference type="EMBL" id="JBHSVR010000001">
    <property type="protein sequence ID" value="MFC6635662.1"/>
    <property type="molecule type" value="Genomic_DNA"/>
</dbReference>
<comment type="caution">
    <text evidence="6">The sequence shown here is derived from an EMBL/GenBank/DDBJ whole genome shotgun (WGS) entry which is preliminary data.</text>
</comment>
<reference evidence="7" key="1">
    <citation type="journal article" date="2019" name="Int. J. Syst. Evol. Microbiol.">
        <title>The Global Catalogue of Microorganisms (GCM) 10K type strain sequencing project: providing services to taxonomists for standard genome sequencing and annotation.</title>
        <authorList>
            <consortium name="The Broad Institute Genomics Platform"/>
            <consortium name="The Broad Institute Genome Sequencing Center for Infectious Disease"/>
            <person name="Wu L."/>
            <person name="Ma J."/>
        </authorList>
    </citation>
    <scope>NUCLEOTIDE SEQUENCE [LARGE SCALE GENOMIC DNA]</scope>
    <source>
        <strain evidence="7">CGMCC 1.13718</strain>
    </source>
</reference>
<accession>A0ABW1YVT7</accession>
<sequence length="1050" mass="115484">MKRCLFPRALLSAAVISAMGTMPVANAQETSATIRGIVTGTGGQPVINAKVIAIHTPSNSRSEILSGESGRFNLSGLRVGGPYRITVESEQGEQQLNGVYLTLGDPLSLPLSLDASALEEVSVVGRMEDGAGNVLGPASHFTLADLENAPAVNRDLKDLVRLDPRVYIDESHADGVQCAGANPRFNSLTVDGVRMNDNFGLNSNGYPTERMPFSYDAIDQVALELAPFDVQYGGFSACNINAVTKSGSNEWHGSVFYDYTDDGLRGDQLEGDEFFVESFDEQRYSTTLSGPIIQDKLFFFTAYEKLDGVDTFSRGPAGSGAPTQVQGVSQAQVDEILRIARDVYGYEPGGLPTSLPVEDEKLLVKIDWNITDGQRAAFTYNYNDGFTIAESDGDSNELEFSNHFYERGAELNAYVAQLFSDWSDVFSTEFKIGYSELDNRQLPLGGTEFGEVQINTANDHDGDGNASEAIVYLGADDSRHANKLSYETFTLKLAGNLQLNDHNLYFGYERDTFDVFNMFVQEAEGEYRFNSIADFEAGIADRITYESAAGSNDPTDAGAEFAYTTNSLYAQDEYQFANVDLTLVAGLRYDWYQSDDHPVENPAVEAAYGIRNTENMDGKDLLQPRLGLNWNVNDALEVHGGIGLYSGGNPNVWISNNYSNNGVIQLEVRDESGTPLADMDWTGSGRPIYDIPQDLYDQVAGGSTSGSVNLMDPDFEIPSSWKYALGASYLFENGYLASADLLHSEFQDAAIIRDISLEQVGTAAADGRPLYAASNGRREDYMLTNVDGDSGYSTSLSLGLSKSFDFGLDLAVGYAYTEAEDVNPMTSSVAFSNYSGVATADAQDPGTATSNYAIPHRFTLKLDYGREFLSGYETRVTLFGSMNEGRPYTYTFYNPYGSDFGAYADQYRQLLYVPSGENDAGVVFGEDFDTDAFFAWADKEDLDRGDIVERNELTSDWWSRLDLRINQELPGFRAGDRANAYFVVENLGNLLNDDWGVMYETGFPLSQAAVQVSMDEQNRYVFEEFLDPAGQTRVAEPSFWKARLGIRYQF</sequence>
<evidence type="ECO:0000313" key="6">
    <source>
        <dbReference type="EMBL" id="MFC6635662.1"/>
    </source>
</evidence>
<dbReference type="Pfam" id="PF13620">
    <property type="entry name" value="CarboxypepD_reg"/>
    <property type="match status" value="1"/>
</dbReference>
<dbReference type="SUPFAM" id="SSF49464">
    <property type="entry name" value="Carboxypeptidase regulatory domain-like"/>
    <property type="match status" value="1"/>
</dbReference>
<evidence type="ECO:0000313" key="7">
    <source>
        <dbReference type="Proteomes" id="UP001596425"/>
    </source>
</evidence>
<gene>
    <name evidence="6" type="ORF">ACFQBM_20530</name>
</gene>
<organism evidence="6 7">
    <name type="scientific">Microbulbifer taiwanensis</name>
    <dbReference type="NCBI Taxonomy" id="986746"/>
    <lineage>
        <taxon>Bacteria</taxon>
        <taxon>Pseudomonadati</taxon>
        <taxon>Pseudomonadota</taxon>
        <taxon>Gammaproteobacteria</taxon>
        <taxon>Cellvibrionales</taxon>
        <taxon>Microbulbiferaceae</taxon>
        <taxon>Microbulbifer</taxon>
    </lineage>
</organism>